<gene>
    <name evidence="5" type="ORF">ENL48_04260</name>
    <name evidence="4" type="ORF">ENT89_07620</name>
    <name evidence="3" type="ORF">ENX77_02115</name>
</gene>
<comment type="caution">
    <text evidence="3">The sequence shown here is derived from an EMBL/GenBank/DDBJ whole genome shotgun (WGS) entry which is preliminary data.</text>
</comment>
<dbReference type="InterPro" id="IPR027417">
    <property type="entry name" value="P-loop_NTPase"/>
</dbReference>
<evidence type="ECO:0000256" key="2">
    <source>
        <dbReference type="ARBA" id="ARBA00022840"/>
    </source>
</evidence>
<evidence type="ECO:0000256" key="1">
    <source>
        <dbReference type="ARBA" id="ARBA00022741"/>
    </source>
</evidence>
<protein>
    <submittedName>
        <fullName evidence="3">Recombinase RecA</fullName>
    </submittedName>
</protein>
<dbReference type="PANTHER" id="PTHR43637">
    <property type="entry name" value="UPF0273 PROTEIN TM_0370"/>
    <property type="match status" value="1"/>
</dbReference>
<dbReference type="SUPFAM" id="SSF52540">
    <property type="entry name" value="P-loop containing nucleoside triphosphate hydrolases"/>
    <property type="match status" value="1"/>
</dbReference>
<dbReference type="AlphaFoldDB" id="A0A7C3UJY1"/>
<dbReference type="InterPro" id="IPR055549">
    <property type="entry name" value="DUF7125"/>
</dbReference>
<dbReference type="Gene3D" id="3.40.50.300">
    <property type="entry name" value="P-loop containing nucleotide triphosphate hydrolases"/>
    <property type="match status" value="1"/>
</dbReference>
<organism evidence="3">
    <name type="scientific">Geoglobus ahangari</name>
    <dbReference type="NCBI Taxonomy" id="113653"/>
    <lineage>
        <taxon>Archaea</taxon>
        <taxon>Methanobacteriati</taxon>
        <taxon>Methanobacteriota</taxon>
        <taxon>Archaeoglobi</taxon>
        <taxon>Archaeoglobales</taxon>
        <taxon>Archaeoglobaceae</taxon>
        <taxon>Geoglobus</taxon>
    </lineage>
</organism>
<evidence type="ECO:0000313" key="5">
    <source>
        <dbReference type="EMBL" id="HHF48391.1"/>
    </source>
</evidence>
<keyword evidence="1" id="KW-0547">Nucleotide-binding</keyword>
<keyword evidence="2" id="KW-0067">ATP-binding</keyword>
<evidence type="ECO:0000313" key="3">
    <source>
        <dbReference type="EMBL" id="HGE65913.1"/>
    </source>
</evidence>
<sequence>MILRSGSVPTGIILIDRRLDGGLPKGSLVCVYANPIGMPEAFLYQFASVRKTYYFNTSRPAEYIIKDMRSMGYEADVEFIDIFNQYYLNEYGQCTLGDPYRNKEIFDFVYGQLDRLSQKEEYNVIFDSISFFLKLNIDTSFKECLLNKIYLTAKQTGSLFYIYLLKYTHPPDLVYTVLDLSDVIFDIDVTKIGDRWVNVLSIPKIRGKQPISETFRYYISEGVVIDTARDIA</sequence>
<dbReference type="Pfam" id="PF23442">
    <property type="entry name" value="DUF7125"/>
    <property type="match status" value="1"/>
</dbReference>
<dbReference type="EMBL" id="DRUC01000062">
    <property type="protein sequence ID" value="HHF48391.1"/>
    <property type="molecule type" value="Genomic_DNA"/>
</dbReference>
<name>A0A7C3UJY1_9EURY</name>
<evidence type="ECO:0000313" key="4">
    <source>
        <dbReference type="EMBL" id="HGU59983.1"/>
    </source>
</evidence>
<dbReference type="EMBL" id="DTAK01000067">
    <property type="protein sequence ID" value="HGU59983.1"/>
    <property type="molecule type" value="Genomic_DNA"/>
</dbReference>
<dbReference type="GO" id="GO:0005524">
    <property type="term" value="F:ATP binding"/>
    <property type="evidence" value="ECO:0007669"/>
    <property type="project" value="UniProtKB-KW"/>
</dbReference>
<dbReference type="EMBL" id="DTPI01000009">
    <property type="protein sequence ID" value="HGE65913.1"/>
    <property type="molecule type" value="Genomic_DNA"/>
</dbReference>
<proteinExistence type="predicted"/>
<reference evidence="3" key="1">
    <citation type="journal article" date="2020" name="mSystems">
        <title>Genome- and Community-Level Interaction Insights into Carbon Utilization and Element Cycling Functions of Hydrothermarchaeota in Hydrothermal Sediment.</title>
        <authorList>
            <person name="Zhou Z."/>
            <person name="Liu Y."/>
            <person name="Xu W."/>
            <person name="Pan J."/>
            <person name="Luo Z.H."/>
            <person name="Li M."/>
        </authorList>
    </citation>
    <scope>NUCLEOTIDE SEQUENCE [LARGE SCALE GENOMIC DNA]</scope>
    <source>
        <strain evidence="5">SpSt-10</strain>
        <strain evidence="4">SpSt-62</strain>
        <strain evidence="3">SpSt-97</strain>
    </source>
</reference>
<accession>A0A7C3UJY1</accession>